<name>A0A6S7FND0_PARCT</name>
<organism evidence="2 3">
    <name type="scientific">Paramuricea clavata</name>
    <name type="common">Red gorgonian</name>
    <name type="synonym">Violescent sea-whip</name>
    <dbReference type="NCBI Taxonomy" id="317549"/>
    <lineage>
        <taxon>Eukaryota</taxon>
        <taxon>Metazoa</taxon>
        <taxon>Cnidaria</taxon>
        <taxon>Anthozoa</taxon>
        <taxon>Octocorallia</taxon>
        <taxon>Malacalcyonacea</taxon>
        <taxon>Plexauridae</taxon>
        <taxon>Paramuricea</taxon>
    </lineage>
</organism>
<gene>
    <name evidence="2" type="ORF">PACLA_8A007771</name>
</gene>
<evidence type="ECO:0000256" key="1">
    <source>
        <dbReference type="SAM" id="MobiDB-lite"/>
    </source>
</evidence>
<dbReference type="AlphaFoldDB" id="A0A6S7FND0"/>
<keyword evidence="3" id="KW-1185">Reference proteome</keyword>
<dbReference type="EMBL" id="CACRXK020000044">
    <property type="protein sequence ID" value="CAB3977376.1"/>
    <property type="molecule type" value="Genomic_DNA"/>
</dbReference>
<proteinExistence type="predicted"/>
<sequence length="248" mass="28127">MCTWRYGIGCIQPAPKTTKAPVTQPSKTSGHITTGPGVKITGRPHKKPTLISSLFTNTALIFQLLGNLCLPGSGWLLDDIIYCGKKNKVRLPKPNLRKVFPKIVVKIQIVERPLGHCGYVKYKKGKVIRVSRKYGRHTIRCLKRHTMVTSISGKKDRVMHSGVVVETKDNKKYLIHKGKWSKTEVKKTKIEVAKDSMFNKYTKIGRNFKPKKPRSVRDYYDESGNGYNFINDNCHDGTLRMVNLAKKS</sequence>
<accession>A0A6S7FND0</accession>
<feature type="region of interest" description="Disordered" evidence="1">
    <location>
        <begin position="16"/>
        <end position="39"/>
    </location>
</feature>
<dbReference type="OrthoDB" id="2428896at2759"/>
<protein>
    <submittedName>
        <fullName evidence="2">Uncharacterized protein</fullName>
    </submittedName>
</protein>
<feature type="compositionally biased region" description="Polar residues" evidence="1">
    <location>
        <begin position="20"/>
        <end position="32"/>
    </location>
</feature>
<evidence type="ECO:0000313" key="2">
    <source>
        <dbReference type="EMBL" id="CAB3977376.1"/>
    </source>
</evidence>
<comment type="caution">
    <text evidence="2">The sequence shown here is derived from an EMBL/GenBank/DDBJ whole genome shotgun (WGS) entry which is preliminary data.</text>
</comment>
<reference evidence="2" key="1">
    <citation type="submission" date="2020-04" db="EMBL/GenBank/DDBJ databases">
        <authorList>
            <person name="Alioto T."/>
            <person name="Alioto T."/>
            <person name="Gomez Garrido J."/>
        </authorList>
    </citation>
    <scope>NUCLEOTIDE SEQUENCE</scope>
    <source>
        <strain evidence="2">A484AB</strain>
    </source>
</reference>
<dbReference type="Proteomes" id="UP001152795">
    <property type="component" value="Unassembled WGS sequence"/>
</dbReference>
<evidence type="ECO:0000313" key="3">
    <source>
        <dbReference type="Proteomes" id="UP001152795"/>
    </source>
</evidence>